<dbReference type="Proteomes" id="UP000509367">
    <property type="component" value="Chromosome"/>
</dbReference>
<keyword evidence="3" id="KW-0472">Membrane</keyword>
<dbReference type="RefSeq" id="WP_175278014.1">
    <property type="nucleotide sequence ID" value="NZ_CP054836.1"/>
</dbReference>
<keyword evidence="5" id="KW-1185">Reference proteome</keyword>
<keyword evidence="1" id="KW-0175">Coiled coil</keyword>
<feature type="region of interest" description="Disordered" evidence="2">
    <location>
        <begin position="769"/>
        <end position="809"/>
    </location>
</feature>
<evidence type="ECO:0000313" key="4">
    <source>
        <dbReference type="EMBL" id="QKV20123.1"/>
    </source>
</evidence>
<dbReference type="AlphaFoldDB" id="A0A6N1VI60"/>
<evidence type="ECO:0000256" key="3">
    <source>
        <dbReference type="SAM" id="Phobius"/>
    </source>
</evidence>
<feature type="compositionally biased region" description="Low complexity" evidence="2">
    <location>
        <begin position="658"/>
        <end position="683"/>
    </location>
</feature>
<dbReference type="InterPro" id="IPR012683">
    <property type="entry name" value="CHP02302_TM"/>
</dbReference>
<reference evidence="4 5" key="1">
    <citation type="submission" date="2020-06" db="EMBL/GenBank/DDBJ databases">
        <title>Oricola thermophila sp. nov. isolated from a tidal sediments.</title>
        <authorList>
            <person name="Kwon K.K."/>
            <person name="Yang S.-H."/>
            <person name="Park M.-J."/>
        </authorList>
    </citation>
    <scope>NUCLEOTIDE SEQUENCE [LARGE SCALE GENOMIC DNA]</scope>
    <source>
        <strain evidence="4 5">MEBiC13590</strain>
    </source>
</reference>
<name>A0A6N1VI60_9HYPH</name>
<dbReference type="KEGG" id="orm:HTY61_17555"/>
<organism evidence="4 5">
    <name type="scientific">Oricola thermophila</name>
    <dbReference type="NCBI Taxonomy" id="2742145"/>
    <lineage>
        <taxon>Bacteria</taxon>
        <taxon>Pseudomonadati</taxon>
        <taxon>Pseudomonadota</taxon>
        <taxon>Alphaproteobacteria</taxon>
        <taxon>Hyphomicrobiales</taxon>
        <taxon>Ahrensiaceae</taxon>
        <taxon>Oricola</taxon>
    </lineage>
</organism>
<evidence type="ECO:0000256" key="1">
    <source>
        <dbReference type="SAM" id="Coils"/>
    </source>
</evidence>
<feature type="transmembrane region" description="Helical" evidence="3">
    <location>
        <begin position="38"/>
        <end position="57"/>
    </location>
</feature>
<keyword evidence="3" id="KW-0812">Transmembrane</keyword>
<gene>
    <name evidence="4" type="ORF">HTY61_17555</name>
</gene>
<evidence type="ECO:0000256" key="2">
    <source>
        <dbReference type="SAM" id="MobiDB-lite"/>
    </source>
</evidence>
<dbReference type="Pfam" id="PF13779">
    <property type="entry name" value="DUF4175"/>
    <property type="match status" value="1"/>
</dbReference>
<protein>
    <submittedName>
        <fullName evidence="4">TIGR02302 family protein</fullName>
    </submittedName>
</protein>
<proteinExistence type="predicted"/>
<dbReference type="EMBL" id="CP054836">
    <property type="protein sequence ID" value="QKV20123.1"/>
    <property type="molecule type" value="Genomic_DNA"/>
</dbReference>
<keyword evidence="3" id="KW-1133">Transmembrane helix</keyword>
<feature type="coiled-coil region" evidence="1">
    <location>
        <begin position="505"/>
        <end position="646"/>
    </location>
</feature>
<sequence>MAVENQHTADPRALSRRLRYARAATYAAILSERLLPRLLPLLLVLALFAILSWFGLFRVVGDAVRIVLVVLFGLVALASLWPLRGLRLPEAHDVDRRLERENALSHAPITTQEDRLAAGADDGFAAALWRAHQRRMAERVDGVHGAQAKTGIPARDPHAMRAAVALVAVIAFAWSHGTAGGRLTDAFHSHHVAETVPVRIDAWITPPAYTGMAPIFLTSEQNAERGDFTVPEGSVAVVRIAGGSGSESVTWPEPQAALGIADEDGNAQTAASRRYEVTLEGSGRLSVFAGPEETLRDWSLSVMPDAAPTIAWLAEPVRAANGAMTLQYRTLDDYRVARARGIIALAETREDDARPLYDAPELPLSLPRRSSRDGAAKTVRDLAEHPWAGARVTVILEAEDDRGQIGRSEAKTFVLPGRPFANPLARAIIEQRRNLALDADAVPDIVDVLDVFTLYPEETIDNAGHFLGLVTTRSRLIEAEGDEEALRDVVDQMWELARGIEDGNLSEAEKRLQAAQQALKEALENGASDEEIEQLMAELREAMQEYLSEMARQMQNNPDLAEQLPSDNMQEMDMQSLQEMLDKIEELAKSGAREQAQELLSQLQDMMNNLQMGQHRMQQGDRQSQAQQQMNELGEILRQQQELMNETYRQNRRGGEQQGNQPGEQQGEGQQGQQGEPGQQGQMGENGTGNGLEGLAPGQQALRDRLEQFMDGLRGMGINPGEEFGEAGRAMGDAGQALQQGEGEQAFSEQGRAMDALRRGADSMMQQMQQAMDGGTGASEPGGNRNALDRDPLGRPQRSAGPDFGETVEIPDEIDVRRAREILEAIRRRLGNALSPQLEKEYLERLLDLN</sequence>
<feature type="transmembrane region" description="Helical" evidence="3">
    <location>
        <begin position="63"/>
        <end position="83"/>
    </location>
</feature>
<feature type="region of interest" description="Disordered" evidence="2">
    <location>
        <begin position="651"/>
        <end position="696"/>
    </location>
</feature>
<dbReference type="NCBIfam" id="TIGR02302">
    <property type="entry name" value="aProt_lowcomp"/>
    <property type="match status" value="1"/>
</dbReference>
<accession>A0A6N1VI60</accession>
<evidence type="ECO:0000313" key="5">
    <source>
        <dbReference type="Proteomes" id="UP000509367"/>
    </source>
</evidence>